<evidence type="ECO:0000313" key="1">
    <source>
        <dbReference type="EMBL" id="MCP8940113.1"/>
    </source>
</evidence>
<gene>
    <name evidence="1" type="ORF">NK718_16420</name>
</gene>
<reference evidence="1 2" key="1">
    <citation type="submission" date="2022-07" db="EMBL/GenBank/DDBJ databases">
        <authorList>
            <person name="Li W.-J."/>
            <person name="Deng Q.-Q."/>
        </authorList>
    </citation>
    <scope>NUCLEOTIDE SEQUENCE [LARGE SCALE GENOMIC DNA]</scope>
    <source>
        <strain evidence="1 2">SYSU M60028</strain>
    </source>
</reference>
<proteinExistence type="predicted"/>
<dbReference type="RefSeq" id="WP_254744459.1">
    <property type="nucleotide sequence ID" value="NZ_JANCLU010000017.1"/>
</dbReference>
<protein>
    <submittedName>
        <fullName evidence="1">Uncharacterized protein</fullName>
    </submittedName>
</protein>
<accession>A0ABT1LIR9</accession>
<sequence length="92" mass="10197">MISKEDCIAFCGLTQEEVDAIAEHEHLGEIGAAALANYLMHIQHGPERVREMIVEDIRDALSHGRKAHAAELTMALRHFLSEHPEGRLTSVA</sequence>
<dbReference type="EMBL" id="JANCLU010000017">
    <property type="protein sequence ID" value="MCP8940113.1"/>
    <property type="molecule type" value="Genomic_DNA"/>
</dbReference>
<keyword evidence="2" id="KW-1185">Reference proteome</keyword>
<evidence type="ECO:0000313" key="2">
    <source>
        <dbReference type="Proteomes" id="UP001205890"/>
    </source>
</evidence>
<comment type="caution">
    <text evidence="1">The sequence shown here is derived from an EMBL/GenBank/DDBJ whole genome shotgun (WGS) entry which is preliminary data.</text>
</comment>
<dbReference type="Proteomes" id="UP001205890">
    <property type="component" value="Unassembled WGS sequence"/>
</dbReference>
<name>A0ABT1LIR9_9HYPH</name>
<organism evidence="1 2">
    <name type="scientific">Alsobacter ponti</name>
    <dbReference type="NCBI Taxonomy" id="2962936"/>
    <lineage>
        <taxon>Bacteria</taxon>
        <taxon>Pseudomonadati</taxon>
        <taxon>Pseudomonadota</taxon>
        <taxon>Alphaproteobacteria</taxon>
        <taxon>Hyphomicrobiales</taxon>
        <taxon>Alsobacteraceae</taxon>
        <taxon>Alsobacter</taxon>
    </lineage>
</organism>